<protein>
    <recommendedName>
        <fullName evidence="2">Reverse transcriptase domain-containing protein</fullName>
    </recommendedName>
</protein>
<dbReference type="AlphaFoldDB" id="A0ABD7PLI5"/>
<proteinExistence type="inferred from homology"/>
<evidence type="ECO:0000313" key="3">
    <source>
        <dbReference type="EMBL" id="TAW28154.1"/>
    </source>
</evidence>
<feature type="domain" description="Reverse transcriptase" evidence="2">
    <location>
        <begin position="55"/>
        <end position="300"/>
    </location>
</feature>
<dbReference type="CDD" id="cd01651">
    <property type="entry name" value="RT_G2_intron"/>
    <property type="match status" value="1"/>
</dbReference>
<dbReference type="InterPro" id="IPR043502">
    <property type="entry name" value="DNA/RNA_pol_sf"/>
</dbReference>
<evidence type="ECO:0000256" key="1">
    <source>
        <dbReference type="ARBA" id="ARBA00034120"/>
    </source>
</evidence>
<dbReference type="PANTHER" id="PTHR34047">
    <property type="entry name" value="NUCLEAR INTRON MATURASE 1, MITOCHONDRIAL-RELATED"/>
    <property type="match status" value="1"/>
</dbReference>
<dbReference type="PROSITE" id="PS50878">
    <property type="entry name" value="RT_POL"/>
    <property type="match status" value="1"/>
</dbReference>
<dbReference type="Proteomes" id="UP000292036">
    <property type="component" value="Unassembled WGS sequence"/>
</dbReference>
<dbReference type="InterPro" id="IPR000477">
    <property type="entry name" value="RT_dom"/>
</dbReference>
<name>A0ABD7PLI5_RHILE</name>
<reference evidence="3 4" key="1">
    <citation type="submission" date="2019-02" db="EMBL/GenBank/DDBJ databases">
        <title>The genomic architecture of introgression among sibling species of bacteria.</title>
        <authorList>
            <person name="Cavassim M.I.A."/>
            <person name="Moeskjaer S."/>
            <person name="Moslemi C."/>
            <person name="Fields B."/>
            <person name="Bachmann A."/>
            <person name="Vilhjalmsson B."/>
            <person name="Schierup M.H."/>
            <person name="Young J.P.W."/>
            <person name="Andersen S.U."/>
        </authorList>
    </citation>
    <scope>NUCLEOTIDE SEQUENCE [LARGE SCALE GENOMIC DNA]</scope>
    <source>
        <strain evidence="3 4">SM151B</strain>
    </source>
</reference>
<gene>
    <name evidence="3" type="ORF">ELI19_00915</name>
</gene>
<evidence type="ECO:0000313" key="4">
    <source>
        <dbReference type="Proteomes" id="UP000292036"/>
    </source>
</evidence>
<accession>A0ABD7PLI5</accession>
<evidence type="ECO:0000259" key="2">
    <source>
        <dbReference type="PROSITE" id="PS50878"/>
    </source>
</evidence>
<dbReference type="Pfam" id="PF00078">
    <property type="entry name" value="RVT_1"/>
    <property type="match status" value="1"/>
</dbReference>
<dbReference type="EMBL" id="SIPS01000001">
    <property type="protein sequence ID" value="TAW28154.1"/>
    <property type="molecule type" value="Genomic_DNA"/>
</dbReference>
<sequence length="418" mass="46326">MHLSESALKSLFTPANLKLAWRKFCKDGVRGTGAGVDRVTAEIFESKLTSNLRSVALRVSSGEYNFSPLRPTIIPKSSGDFRVICVPTISDRLVQRILVDYLMSLPSAERLRNDASFGFLKSMDGSPKGVNAARDRAIALRKTGRWAYKSDVSAFFDNIPRDQLILQTMKLFRKPSLKGLISRAADCEIDSRNATVQRVVSQQGIRTGHGVRQGMPISPFFSNVILHEFDQEMVRRGFKMVRYADDFIVLANSERDCFEADRVARFLLAKLGLSLPTLSSNNKTKIIDPDGPVDFLGLSFRPTQNGTYELALSDSQLAKIKNRLGTLRDIDYLVAERLTVPGIAVRLENMIAGYRSAYSCASNASALEGIFETSKLSSLTSIYRSILGATVFDSLSQKQLMVLGLQNFPQKSSKTVGR</sequence>
<comment type="caution">
    <text evidence="3">The sequence shown here is derived from an EMBL/GenBank/DDBJ whole genome shotgun (WGS) entry which is preliminary data.</text>
</comment>
<comment type="similarity">
    <text evidence="1">Belongs to the bacterial reverse transcriptase family.</text>
</comment>
<dbReference type="SUPFAM" id="SSF56672">
    <property type="entry name" value="DNA/RNA polymerases"/>
    <property type="match status" value="1"/>
</dbReference>
<dbReference type="PANTHER" id="PTHR34047:SF8">
    <property type="entry name" value="PROTEIN YKFC"/>
    <property type="match status" value="1"/>
</dbReference>
<dbReference type="InterPro" id="IPR051083">
    <property type="entry name" value="GrpII_Intron_Splice-Mob/Def"/>
</dbReference>
<organism evidence="3 4">
    <name type="scientific">Rhizobium leguminosarum</name>
    <dbReference type="NCBI Taxonomy" id="384"/>
    <lineage>
        <taxon>Bacteria</taxon>
        <taxon>Pseudomonadati</taxon>
        <taxon>Pseudomonadota</taxon>
        <taxon>Alphaproteobacteria</taxon>
        <taxon>Hyphomicrobiales</taxon>
        <taxon>Rhizobiaceae</taxon>
        <taxon>Rhizobium/Agrobacterium group</taxon>
        <taxon>Rhizobium</taxon>
    </lineage>
</organism>